<comment type="caution">
    <text evidence="1">The sequence shown here is derived from an EMBL/GenBank/DDBJ whole genome shotgun (WGS) entry which is preliminary data.</text>
</comment>
<sequence>MAHGQLNVNLDRRFLRPHADPTDHNQSDPTSSFPLTALKTTFKNTFSAFDWIDTSNKAPTTKTQSPLDLRTFACLDRSFVDWKRVFALDLVRLERIGYWFCALAVWFVRSK</sequence>
<proteinExistence type="predicted"/>
<evidence type="ECO:0000313" key="1">
    <source>
        <dbReference type="EMBL" id="KAJ8649801.1"/>
    </source>
</evidence>
<protein>
    <submittedName>
        <fullName evidence="1">Uncharacterized protein</fullName>
    </submittedName>
</protein>
<gene>
    <name evidence="1" type="ORF">MRB53_002824</name>
</gene>
<keyword evidence="2" id="KW-1185">Reference proteome</keyword>
<evidence type="ECO:0000313" key="2">
    <source>
        <dbReference type="Proteomes" id="UP001234297"/>
    </source>
</evidence>
<organism evidence="1 2">
    <name type="scientific">Persea americana</name>
    <name type="common">Avocado</name>
    <dbReference type="NCBI Taxonomy" id="3435"/>
    <lineage>
        <taxon>Eukaryota</taxon>
        <taxon>Viridiplantae</taxon>
        <taxon>Streptophyta</taxon>
        <taxon>Embryophyta</taxon>
        <taxon>Tracheophyta</taxon>
        <taxon>Spermatophyta</taxon>
        <taxon>Magnoliopsida</taxon>
        <taxon>Magnoliidae</taxon>
        <taxon>Laurales</taxon>
        <taxon>Lauraceae</taxon>
        <taxon>Persea</taxon>
    </lineage>
</organism>
<dbReference type="Proteomes" id="UP001234297">
    <property type="component" value="Chromosome 1"/>
</dbReference>
<name>A0ACC2MVU4_PERAE</name>
<reference evidence="1 2" key="1">
    <citation type="journal article" date="2022" name="Hortic Res">
        <title>A haplotype resolved chromosomal level avocado genome allows analysis of novel avocado genes.</title>
        <authorList>
            <person name="Nath O."/>
            <person name="Fletcher S.J."/>
            <person name="Hayward A."/>
            <person name="Shaw L.M."/>
            <person name="Masouleh A.K."/>
            <person name="Furtado A."/>
            <person name="Henry R.J."/>
            <person name="Mitter N."/>
        </authorList>
    </citation>
    <scope>NUCLEOTIDE SEQUENCE [LARGE SCALE GENOMIC DNA]</scope>
    <source>
        <strain evidence="2">cv. Hass</strain>
    </source>
</reference>
<dbReference type="EMBL" id="CM056809">
    <property type="protein sequence ID" value="KAJ8649801.1"/>
    <property type="molecule type" value="Genomic_DNA"/>
</dbReference>
<accession>A0ACC2MVU4</accession>